<evidence type="ECO:0000256" key="1">
    <source>
        <dbReference type="SAM" id="Coils"/>
    </source>
</evidence>
<dbReference type="PRINTS" id="PR01490">
    <property type="entry name" value="RTXTOXIND"/>
</dbReference>
<feature type="transmembrane region" description="Helical" evidence="2">
    <location>
        <begin position="45"/>
        <end position="63"/>
    </location>
</feature>
<sequence length="369" mass="41208">MSFLSKKSREITVEEKAEQNIAILQQRQQEAAVDDSKDEKYYARLGWLFLLVGVGGTFLWMTFATIDKGVSTSGYVMTDSNRKTIQAPLSGFIDDIKVKEGETVTAGQVLLKINPIAAASQAQGTKESIQGFEATARALEISIQQKKRQYALLSQQLKNMQELSKDGYMATNRVLEFERQELQLKTSISDDEGNLIRTRQQISEAKERLNPMELDLANTDVKSPVDGRVVNLQVFTKGGVVSPGVRLMEVIPTNDDLIIDAQLPVHLVDKVHEGLEVEMMFTAFNTNRTPHIPGILLSIAADRIVDEKTGQPYYKIQAKATEQGKKLLGSYKVRPGMPVDLFVKTGEQSPMTYILKPVTDRFHSALRED</sequence>
<dbReference type="OrthoDB" id="9775513at2"/>
<dbReference type="Gene3D" id="2.40.50.100">
    <property type="match status" value="1"/>
</dbReference>
<reference evidence="5 6" key="1">
    <citation type="submission" date="2017-04" db="EMBL/GenBank/DDBJ databases">
        <authorList>
            <person name="Afonso C.L."/>
            <person name="Miller P.J."/>
            <person name="Scott M.A."/>
            <person name="Spackman E."/>
            <person name="Goraichik I."/>
            <person name="Dimitrov K.M."/>
            <person name="Suarez D.L."/>
            <person name="Swayne D.E."/>
        </authorList>
    </citation>
    <scope>NUCLEOTIDE SEQUENCE [LARGE SCALE GENOMIC DNA]</scope>
    <source>
        <strain evidence="5 6">VK13</strain>
    </source>
</reference>
<evidence type="ECO:0000313" key="6">
    <source>
        <dbReference type="Proteomes" id="UP000192708"/>
    </source>
</evidence>
<dbReference type="Proteomes" id="UP000192708">
    <property type="component" value="Unassembled WGS sequence"/>
</dbReference>
<gene>
    <name evidence="5" type="ORF">SAMN06296008_101382</name>
</gene>
<dbReference type="GO" id="GO:0008233">
    <property type="term" value="F:peptidase activity"/>
    <property type="evidence" value="ECO:0007669"/>
    <property type="project" value="UniProtKB-KW"/>
</dbReference>
<dbReference type="STRING" id="1938817.SAMN06296008_101382"/>
<keyword evidence="2" id="KW-0472">Membrane</keyword>
<dbReference type="Pfam" id="PF25994">
    <property type="entry name" value="HH_AprE"/>
    <property type="match status" value="1"/>
</dbReference>
<evidence type="ECO:0000313" key="5">
    <source>
        <dbReference type="EMBL" id="SMC31112.1"/>
    </source>
</evidence>
<dbReference type="InterPro" id="IPR050739">
    <property type="entry name" value="MFP"/>
</dbReference>
<dbReference type="InterPro" id="IPR058781">
    <property type="entry name" value="HH_AprE-like"/>
</dbReference>
<dbReference type="AlphaFoldDB" id="A0A1W1Y4L9"/>
<dbReference type="PANTHER" id="PTHR30386">
    <property type="entry name" value="MEMBRANE FUSION SUBUNIT OF EMRAB-TOLC MULTIDRUG EFFLUX PUMP"/>
    <property type="match status" value="1"/>
</dbReference>
<keyword evidence="1" id="KW-0175">Coiled coil</keyword>
<dbReference type="SUPFAM" id="SSF111369">
    <property type="entry name" value="HlyD-like secretion proteins"/>
    <property type="match status" value="1"/>
</dbReference>
<dbReference type="Gene3D" id="2.40.30.170">
    <property type="match status" value="1"/>
</dbReference>
<feature type="domain" description="AprE-like long alpha-helical hairpin" evidence="3">
    <location>
        <begin position="103"/>
        <end position="210"/>
    </location>
</feature>
<protein>
    <submittedName>
        <fullName evidence="5">Membrane fusion protein, protease secretion system</fullName>
    </submittedName>
</protein>
<dbReference type="Gene3D" id="1.10.287.470">
    <property type="entry name" value="Helix hairpin bin"/>
    <property type="match status" value="1"/>
</dbReference>
<proteinExistence type="predicted"/>
<feature type="domain" description="AprE-like beta-barrel" evidence="4">
    <location>
        <begin position="257"/>
        <end position="346"/>
    </location>
</feature>
<accession>A0A1W1Y4L9</accession>
<dbReference type="InterPro" id="IPR058982">
    <property type="entry name" value="Beta-barrel_AprE"/>
</dbReference>
<name>A0A1W1Y4L9_9BURK</name>
<keyword evidence="2" id="KW-1133">Transmembrane helix</keyword>
<evidence type="ECO:0000259" key="3">
    <source>
        <dbReference type="Pfam" id="PF25994"/>
    </source>
</evidence>
<keyword evidence="6" id="KW-1185">Reference proteome</keyword>
<dbReference type="GO" id="GO:0006508">
    <property type="term" value="P:proteolysis"/>
    <property type="evidence" value="ECO:0007669"/>
    <property type="project" value="UniProtKB-KW"/>
</dbReference>
<evidence type="ECO:0000256" key="2">
    <source>
        <dbReference type="SAM" id="Phobius"/>
    </source>
</evidence>
<dbReference type="Pfam" id="PF26002">
    <property type="entry name" value="Beta-barrel_AprE"/>
    <property type="match status" value="1"/>
</dbReference>
<feature type="coiled-coil region" evidence="1">
    <location>
        <begin position="129"/>
        <end position="163"/>
    </location>
</feature>
<keyword evidence="5" id="KW-0645">Protease</keyword>
<dbReference type="EMBL" id="FWXJ01000001">
    <property type="protein sequence ID" value="SMC31112.1"/>
    <property type="molecule type" value="Genomic_DNA"/>
</dbReference>
<keyword evidence="5" id="KW-0378">Hydrolase</keyword>
<dbReference type="PANTHER" id="PTHR30386:SF17">
    <property type="entry name" value="ALKALINE PROTEASE SECRETION PROTEIN APRE"/>
    <property type="match status" value="1"/>
</dbReference>
<keyword evidence="2" id="KW-0812">Transmembrane</keyword>
<dbReference type="RefSeq" id="WP_084282157.1">
    <property type="nucleotide sequence ID" value="NZ_FWXJ01000001.1"/>
</dbReference>
<evidence type="ECO:0000259" key="4">
    <source>
        <dbReference type="Pfam" id="PF26002"/>
    </source>
</evidence>
<organism evidence="5 6">
    <name type="scientific">Polynucleobacter kasalickyi</name>
    <dbReference type="NCBI Taxonomy" id="1938817"/>
    <lineage>
        <taxon>Bacteria</taxon>
        <taxon>Pseudomonadati</taxon>
        <taxon>Pseudomonadota</taxon>
        <taxon>Betaproteobacteria</taxon>
        <taxon>Burkholderiales</taxon>
        <taxon>Burkholderiaceae</taxon>
        <taxon>Polynucleobacter</taxon>
    </lineage>
</organism>